<dbReference type="SUPFAM" id="SSF51905">
    <property type="entry name" value="FAD/NAD(P)-binding domain"/>
    <property type="match status" value="1"/>
</dbReference>
<protein>
    <recommendedName>
        <fullName evidence="11">Glucose-methanol-choline oxidoreductase N-terminal domain-containing protein</fullName>
    </recommendedName>
</protein>
<gene>
    <name evidence="9" type="ORF">FDP41_011268</name>
</gene>
<name>A0A6A5C9G3_NAEFO</name>
<evidence type="ECO:0000256" key="3">
    <source>
        <dbReference type="ARBA" id="ARBA00022630"/>
    </source>
</evidence>
<proteinExistence type="inferred from homology"/>
<dbReference type="OMA" id="TQKHGER"/>
<reference evidence="9 10" key="1">
    <citation type="journal article" date="2019" name="Sci. Rep.">
        <title>Nanopore sequencing improves the draft genome of the human pathogenic amoeba Naegleria fowleri.</title>
        <authorList>
            <person name="Liechti N."/>
            <person name="Schurch N."/>
            <person name="Bruggmann R."/>
            <person name="Wittwer M."/>
        </authorList>
    </citation>
    <scope>NUCLEOTIDE SEQUENCE [LARGE SCALE GENOMIC DNA]</scope>
    <source>
        <strain evidence="9 10">ATCC 30894</strain>
    </source>
</reference>
<accession>A0A6A5C9G3</accession>
<dbReference type="SUPFAM" id="SSF54373">
    <property type="entry name" value="FAD-linked reductases, C-terminal domain"/>
    <property type="match status" value="1"/>
</dbReference>
<dbReference type="VEuPathDB" id="AmoebaDB:NfTy_020280"/>
<keyword evidence="6" id="KW-0472">Membrane</keyword>
<dbReference type="Pfam" id="PF00732">
    <property type="entry name" value="GMC_oxred_N"/>
    <property type="match status" value="2"/>
</dbReference>
<evidence type="ECO:0000256" key="1">
    <source>
        <dbReference type="ARBA" id="ARBA00001974"/>
    </source>
</evidence>
<dbReference type="GO" id="GO:0050660">
    <property type="term" value="F:flavin adenine dinucleotide binding"/>
    <property type="evidence" value="ECO:0007669"/>
    <property type="project" value="InterPro"/>
</dbReference>
<dbReference type="InterPro" id="IPR000172">
    <property type="entry name" value="GMC_OxRdtase_N"/>
</dbReference>
<keyword evidence="4 5" id="KW-0274">FAD</keyword>
<dbReference type="PIRSF" id="PIRSF000137">
    <property type="entry name" value="Alcohol_oxidase"/>
    <property type="match status" value="1"/>
</dbReference>
<evidence type="ECO:0000313" key="9">
    <source>
        <dbReference type="EMBL" id="KAF0982338.1"/>
    </source>
</evidence>
<feature type="domain" description="Glucose-methanol-choline oxidoreductase N-terminal" evidence="7">
    <location>
        <begin position="273"/>
        <end position="389"/>
    </location>
</feature>
<feature type="domain" description="Glucose-methanol-choline oxidoreductase C-terminal" evidence="8">
    <location>
        <begin position="503"/>
        <end position="639"/>
    </location>
</feature>
<keyword evidence="6" id="KW-1133">Transmembrane helix</keyword>
<keyword evidence="3" id="KW-0285">Flavoprotein</keyword>
<dbReference type="VEuPathDB" id="AmoebaDB:FDP41_011268"/>
<comment type="cofactor">
    <cofactor evidence="1 5">
        <name>FAD</name>
        <dbReference type="ChEBI" id="CHEBI:57692"/>
    </cofactor>
</comment>
<dbReference type="AlphaFoldDB" id="A0A6A5C9G3"/>
<evidence type="ECO:0000256" key="5">
    <source>
        <dbReference type="PIRSR" id="PIRSR000137-2"/>
    </source>
</evidence>
<dbReference type="InterPro" id="IPR036188">
    <property type="entry name" value="FAD/NAD-bd_sf"/>
</dbReference>
<dbReference type="RefSeq" id="XP_044567051.1">
    <property type="nucleotide sequence ID" value="XM_044701657.1"/>
</dbReference>
<evidence type="ECO:0008006" key="11">
    <source>
        <dbReference type="Google" id="ProtNLM"/>
    </source>
</evidence>
<dbReference type="GO" id="GO:0016614">
    <property type="term" value="F:oxidoreductase activity, acting on CH-OH group of donors"/>
    <property type="evidence" value="ECO:0007669"/>
    <property type="project" value="InterPro"/>
</dbReference>
<dbReference type="Pfam" id="PF05199">
    <property type="entry name" value="GMC_oxred_C"/>
    <property type="match status" value="1"/>
</dbReference>
<evidence type="ECO:0000259" key="8">
    <source>
        <dbReference type="Pfam" id="PF05199"/>
    </source>
</evidence>
<comment type="similarity">
    <text evidence="2">Belongs to the GMC oxidoreductase family.</text>
</comment>
<feature type="transmembrane region" description="Helical" evidence="6">
    <location>
        <begin position="6"/>
        <end position="26"/>
    </location>
</feature>
<dbReference type="InterPro" id="IPR007867">
    <property type="entry name" value="GMC_OxRtase_C"/>
</dbReference>
<comment type="caution">
    <text evidence="9">The sequence shown here is derived from an EMBL/GenBank/DDBJ whole genome shotgun (WGS) entry which is preliminary data.</text>
</comment>
<dbReference type="EMBL" id="VFQX01000009">
    <property type="protein sequence ID" value="KAF0982338.1"/>
    <property type="molecule type" value="Genomic_DNA"/>
</dbReference>
<dbReference type="Proteomes" id="UP000444721">
    <property type="component" value="Unassembled WGS sequence"/>
</dbReference>
<dbReference type="PANTHER" id="PTHR11552">
    <property type="entry name" value="GLUCOSE-METHANOL-CHOLINE GMC OXIDOREDUCTASE"/>
    <property type="match status" value="1"/>
</dbReference>
<evidence type="ECO:0000256" key="6">
    <source>
        <dbReference type="SAM" id="Phobius"/>
    </source>
</evidence>
<evidence type="ECO:0000256" key="4">
    <source>
        <dbReference type="ARBA" id="ARBA00022827"/>
    </source>
</evidence>
<dbReference type="Gene3D" id="3.50.50.60">
    <property type="entry name" value="FAD/NAD(P)-binding domain"/>
    <property type="match status" value="1"/>
</dbReference>
<sequence length="653" mass="73517">MSKLTSLFFIFVTIAIAVYLAPRSLFFKDRFEKFRSTEYVKKFREFDFIIVGAGTAGSVLGHRLSQHANNYSVLILEAGSSNNYPLAIHFPLGFGKLTMNNTLDWAYETTPNPQLRNRTIYMPRGRVVGGCSSVNANLYIRGHPLDYEEWNALLREVNNSTTTALNEKLTMDWSYSDMLNYFKKNEKILSENANMKYHGKEGRLKVRRLKPLMDQARQQLGFDLNHVVMESLSQSMNIPHREDPNALTPEEEQLLEKGEGHKILESISFHHQTIDENGRRHSMAEAYLDEETLQRGNIHVRTNSLVRRILFEEKELIGQKKAIGVEYLNELTGEVVSVRARREVIVSAGAIGSPQLLTVSGIADKYLLQKLDIPLVSHIPGVGQNLQDHNLGAVIAKLKKGVKSLHSYESILNLLQYFAGSSFEFLKSEWAQKLFPNAVPESWKLFTVAAPHIQGFFRSSYAKQNNEPFDLQIVAVPGFFVHHSSIEYPGEDGVSVGIVGLKPKARGHVEVISKDIKVPPLIHGNYLGHEHDVNVLVEGVRELQKAFKTEPLNQLIESYIFCDPDEFKTPQQVRECITNMYTTLYHPTSTCKMGRSDDPQAVVDARLRVRGVSGLRVVDASVMPSVVRGNTNAPVAAIAEKAADMILADQRRT</sequence>
<evidence type="ECO:0000259" key="7">
    <source>
        <dbReference type="Pfam" id="PF00732"/>
    </source>
</evidence>
<feature type="domain" description="Glucose-methanol-choline oxidoreductase N-terminal" evidence="7">
    <location>
        <begin position="46"/>
        <end position="153"/>
    </location>
</feature>
<dbReference type="VEuPathDB" id="AmoebaDB:NF0094920"/>
<feature type="binding site" evidence="5">
    <location>
        <position position="127"/>
    </location>
    <ligand>
        <name>FAD</name>
        <dbReference type="ChEBI" id="CHEBI:57692"/>
    </ligand>
</feature>
<dbReference type="PANTHER" id="PTHR11552:SF147">
    <property type="entry name" value="CHOLINE DEHYDROGENASE, MITOCHONDRIAL"/>
    <property type="match status" value="1"/>
</dbReference>
<dbReference type="OrthoDB" id="269227at2759"/>
<keyword evidence="6" id="KW-0812">Transmembrane</keyword>
<evidence type="ECO:0000256" key="2">
    <source>
        <dbReference type="ARBA" id="ARBA00010790"/>
    </source>
</evidence>
<evidence type="ECO:0000313" key="10">
    <source>
        <dbReference type="Proteomes" id="UP000444721"/>
    </source>
</evidence>
<organism evidence="9 10">
    <name type="scientific">Naegleria fowleri</name>
    <name type="common">Brain eating amoeba</name>
    <dbReference type="NCBI Taxonomy" id="5763"/>
    <lineage>
        <taxon>Eukaryota</taxon>
        <taxon>Discoba</taxon>
        <taxon>Heterolobosea</taxon>
        <taxon>Tetramitia</taxon>
        <taxon>Eutetramitia</taxon>
        <taxon>Vahlkampfiidae</taxon>
        <taxon>Naegleria</taxon>
    </lineage>
</organism>
<dbReference type="GeneID" id="68118483"/>
<keyword evidence="10" id="KW-1185">Reference proteome</keyword>
<dbReference type="InterPro" id="IPR012132">
    <property type="entry name" value="GMC_OxRdtase"/>
</dbReference>
<feature type="binding site" evidence="5">
    <location>
        <position position="306"/>
    </location>
    <ligand>
        <name>FAD</name>
        <dbReference type="ChEBI" id="CHEBI:57692"/>
    </ligand>
</feature>
<dbReference type="Gene3D" id="3.30.560.10">
    <property type="entry name" value="Glucose Oxidase, domain 3"/>
    <property type="match status" value="1"/>
</dbReference>